<evidence type="ECO:0000313" key="1">
    <source>
        <dbReference type="EMBL" id="KAH6869654.1"/>
    </source>
</evidence>
<protein>
    <submittedName>
        <fullName evidence="1">Uncharacterized protein</fullName>
    </submittedName>
</protein>
<name>A0A9P8VQ81_9HYPO</name>
<dbReference type="EMBL" id="JAGPYM010000068">
    <property type="protein sequence ID" value="KAH6869654.1"/>
    <property type="molecule type" value="Genomic_DNA"/>
</dbReference>
<comment type="caution">
    <text evidence="1">The sequence shown here is derived from an EMBL/GenBank/DDBJ whole genome shotgun (WGS) entry which is preliminary data.</text>
</comment>
<keyword evidence="2" id="KW-1185">Reference proteome</keyword>
<accession>A0A9P8VQ81</accession>
<sequence length="294" mass="33835">MSRQKDSPIFLLGPKQSTEKSEVWHIYFLIYCSLTTTKELFFVSEPDLHVSRTGLWTTATQPYTIFTKGTDHQPAIDTLCQLSHEQISALRFSEWTRFHLDGGRRWTFRKSILDNAVKICTEFHAHPANCSKDISDATDLPTFDIFAIETLPHGIQQTKKGWVRCFAPESMCFPVWVYTLGTKPVLQQVIFYHPQENIFVVYDEALAGRISNAIGSSAVISQKEMFALRSFNLDGKLIFFWMISIQEVLGQDTLFSKWLGSSYGKQHHEEWRAFQVSGLELVPIKLKNEEKEEI</sequence>
<dbReference type="Proteomes" id="UP000777438">
    <property type="component" value="Unassembled WGS sequence"/>
</dbReference>
<evidence type="ECO:0000313" key="2">
    <source>
        <dbReference type="Proteomes" id="UP000777438"/>
    </source>
</evidence>
<reference evidence="1 2" key="1">
    <citation type="journal article" date="2021" name="Nat. Commun.">
        <title>Genetic determinants of endophytism in the Arabidopsis root mycobiome.</title>
        <authorList>
            <person name="Mesny F."/>
            <person name="Miyauchi S."/>
            <person name="Thiergart T."/>
            <person name="Pickel B."/>
            <person name="Atanasova L."/>
            <person name="Karlsson M."/>
            <person name="Huettel B."/>
            <person name="Barry K.W."/>
            <person name="Haridas S."/>
            <person name="Chen C."/>
            <person name="Bauer D."/>
            <person name="Andreopoulos W."/>
            <person name="Pangilinan J."/>
            <person name="LaButti K."/>
            <person name="Riley R."/>
            <person name="Lipzen A."/>
            <person name="Clum A."/>
            <person name="Drula E."/>
            <person name="Henrissat B."/>
            <person name="Kohler A."/>
            <person name="Grigoriev I.V."/>
            <person name="Martin F.M."/>
            <person name="Hacquard S."/>
        </authorList>
    </citation>
    <scope>NUCLEOTIDE SEQUENCE [LARGE SCALE GENOMIC DNA]</scope>
    <source>
        <strain evidence="1 2">MPI-CAGE-CH-0241</strain>
    </source>
</reference>
<dbReference type="AlphaFoldDB" id="A0A9P8VQ81"/>
<proteinExistence type="predicted"/>
<organism evidence="1 2">
    <name type="scientific">Thelonectria olida</name>
    <dbReference type="NCBI Taxonomy" id="1576542"/>
    <lineage>
        <taxon>Eukaryota</taxon>
        <taxon>Fungi</taxon>
        <taxon>Dikarya</taxon>
        <taxon>Ascomycota</taxon>
        <taxon>Pezizomycotina</taxon>
        <taxon>Sordariomycetes</taxon>
        <taxon>Hypocreomycetidae</taxon>
        <taxon>Hypocreales</taxon>
        <taxon>Nectriaceae</taxon>
        <taxon>Thelonectria</taxon>
    </lineage>
</organism>
<gene>
    <name evidence="1" type="ORF">B0T10DRAFT_467145</name>
</gene>